<dbReference type="Proteomes" id="UP000016057">
    <property type="component" value="Unassembled WGS sequence"/>
</dbReference>
<reference evidence="4 5" key="1">
    <citation type="journal article" date="2013" name="Genome Announc.">
        <title>Draft Genome Sequence of Catellicoccus marimammalium, a Novel Species Commonly Found in Gull Feces.</title>
        <authorList>
            <person name="Weigand M.R."/>
            <person name="Ryu H."/>
            <person name="Bozcek L."/>
            <person name="Konstantinidis K.T."/>
            <person name="Santo Domingo J.W."/>
        </authorList>
    </citation>
    <scope>NUCLEOTIDE SEQUENCE [LARGE SCALE GENOMIC DNA]</scope>
    <source>
        <strain evidence="4 5">M35/04/3</strain>
    </source>
</reference>
<feature type="transmembrane region" description="Helical" evidence="2">
    <location>
        <begin position="101"/>
        <end position="120"/>
    </location>
</feature>
<dbReference type="PATRIC" id="fig|1234409.3.peg.815"/>
<feature type="transmembrane region" description="Helical" evidence="2">
    <location>
        <begin position="307"/>
        <end position="328"/>
    </location>
</feature>
<sequence length="779" mass="85307">MASAEWLMNHSDWVQFASIMSWIWRTIEWAIVKGLYFLCQGAENVIDSIFKVTELLNDGVVGKYYHAAQMAAWGVLAVMLVWIGIRYVIGKEISLKNNLIQLVLGACIVVGGAGVIDWGLQVATGTFQDTKAVVSSDDSTLKSSLSFNIIKDNTADLMYIGDHNQWNTLLNNANKKEKETTKNKLSSDVFMNMDLTEVLNKEQLEEIKSKNKEASKALGLEIIGTNDNGKYETKEIKNGWFSLFDDGYFRYGARFMPMIIGLVVMLCAFLLTAFIIVTNILDLVFVKILSPIMAVSDIDTGQRLKNMAMEAFKSLIVIACSGISLGIFSRYFTWVGQQDFGVVPYTVLLLAGLKVCIDGSHVFGKLLGVDVGLHDGWKSAMGAYAGMKGVASAGKGAVSAGKAVASGVGNVAHGAGDVIRGINQKIENHTMDSIHDELSHEHNSPQGSTVSQLNHTLDSIHDNQTNMNQDGNKQDTSIEQQEGNKVSNAEGTNAYSKSGNIATGDQNIQQEEANVATHGGDVSTNTLDNEEQTSHNEEAMVAENANLENQESINEDMNNAIQETNNPTINEQENSSIEENPANEAVENQTIESIHGEDGQADGVVDNGTMNSIHDDTLSSADEELKAPDMDSISPTNNTDIPSIEENDSSIKPLETNNQNGESAISDVEVPNNPANSSLKEEKADTNVEVPTMNDSKPSTEGTSEVKSKSKDNILSEVDSYADLDLTRPVYRTREEFERANVDLTKPDPEYMKQRELKQYEDQIDEMMGINRKVEAPHE</sequence>
<dbReference type="STRING" id="1234409.C683_0865"/>
<evidence type="ECO:0000256" key="1">
    <source>
        <dbReference type="SAM" id="MobiDB-lite"/>
    </source>
</evidence>
<keyword evidence="5" id="KW-1185">Reference proteome</keyword>
<accession>K8ZKV0</accession>
<evidence type="ECO:0000313" key="5">
    <source>
        <dbReference type="Proteomes" id="UP000016057"/>
    </source>
</evidence>
<dbReference type="RefSeq" id="WP_009490466.1">
    <property type="nucleotide sequence ID" value="NZ_AMYT01000018.1"/>
</dbReference>
<feature type="compositionally biased region" description="Polar residues" evidence="1">
    <location>
        <begin position="693"/>
        <end position="703"/>
    </location>
</feature>
<feature type="transmembrane region" description="Helical" evidence="2">
    <location>
        <begin position="258"/>
        <end position="286"/>
    </location>
</feature>
<dbReference type="InterPro" id="IPR058066">
    <property type="entry name" value="pXO2-14_N"/>
</dbReference>
<keyword evidence="2" id="KW-0472">Membrane</keyword>
<proteinExistence type="predicted"/>
<evidence type="ECO:0000259" key="3">
    <source>
        <dbReference type="Pfam" id="PF26635"/>
    </source>
</evidence>
<comment type="caution">
    <text evidence="4">The sequence shown here is derived from an EMBL/GenBank/DDBJ whole genome shotgun (WGS) entry which is preliminary data.</text>
</comment>
<evidence type="ECO:0000256" key="2">
    <source>
        <dbReference type="SAM" id="Phobius"/>
    </source>
</evidence>
<dbReference type="AlphaFoldDB" id="K8ZKV0"/>
<feature type="domain" description="DUF8208" evidence="3">
    <location>
        <begin position="16"/>
        <end position="384"/>
    </location>
</feature>
<keyword evidence="2" id="KW-0812">Transmembrane</keyword>
<name>K8ZKV0_9ENTE</name>
<feature type="region of interest" description="Disordered" evidence="1">
    <location>
        <begin position="627"/>
        <end position="712"/>
    </location>
</feature>
<organism evidence="4 5">
    <name type="scientific">Catellicoccus marimammalium M35/04/3</name>
    <dbReference type="NCBI Taxonomy" id="1234409"/>
    <lineage>
        <taxon>Bacteria</taxon>
        <taxon>Bacillati</taxon>
        <taxon>Bacillota</taxon>
        <taxon>Bacilli</taxon>
        <taxon>Lactobacillales</taxon>
        <taxon>Enterococcaceae</taxon>
        <taxon>Catellicoccus</taxon>
    </lineage>
</organism>
<dbReference type="InterPro" id="IPR058521">
    <property type="entry name" value="DUF8208"/>
</dbReference>
<feature type="region of interest" description="Disordered" evidence="1">
    <location>
        <begin position="595"/>
        <end position="615"/>
    </location>
</feature>
<dbReference type="OrthoDB" id="1938921at2"/>
<feature type="transmembrane region" description="Helical" evidence="2">
    <location>
        <begin position="70"/>
        <end position="89"/>
    </location>
</feature>
<gene>
    <name evidence="4" type="ORF">C683_0865</name>
</gene>
<dbReference type="EMBL" id="AMYT01000018">
    <property type="protein sequence ID" value="EKU27208.1"/>
    <property type="molecule type" value="Genomic_DNA"/>
</dbReference>
<feature type="region of interest" description="Disordered" evidence="1">
    <location>
        <begin position="461"/>
        <end position="501"/>
    </location>
</feature>
<dbReference type="Pfam" id="PF26635">
    <property type="entry name" value="DUF8208"/>
    <property type="match status" value="1"/>
</dbReference>
<dbReference type="eggNOG" id="COG4487">
    <property type="taxonomic scope" value="Bacteria"/>
</dbReference>
<evidence type="ECO:0000313" key="4">
    <source>
        <dbReference type="EMBL" id="EKU27208.1"/>
    </source>
</evidence>
<keyword evidence="2" id="KW-1133">Transmembrane helix</keyword>
<dbReference type="NCBIfam" id="NF045890">
    <property type="entry name" value="conj_pls20_p028"/>
    <property type="match status" value="1"/>
</dbReference>
<protein>
    <submittedName>
        <fullName evidence="4">Membrane protein, putative, (PXO2-14)</fullName>
    </submittedName>
</protein>